<feature type="non-terminal residue" evidence="1">
    <location>
        <position position="1"/>
    </location>
</feature>
<evidence type="ECO:0000313" key="2">
    <source>
        <dbReference type="Proteomes" id="UP001152888"/>
    </source>
</evidence>
<dbReference type="EMBL" id="CAKOFQ010007185">
    <property type="protein sequence ID" value="CAH1993802.1"/>
    <property type="molecule type" value="Genomic_DNA"/>
</dbReference>
<evidence type="ECO:0000313" key="1">
    <source>
        <dbReference type="EMBL" id="CAH1993802.1"/>
    </source>
</evidence>
<reference evidence="1" key="1">
    <citation type="submission" date="2022-03" db="EMBL/GenBank/DDBJ databases">
        <authorList>
            <person name="Sayadi A."/>
        </authorList>
    </citation>
    <scope>NUCLEOTIDE SEQUENCE</scope>
</reference>
<dbReference type="Proteomes" id="UP001152888">
    <property type="component" value="Unassembled WGS sequence"/>
</dbReference>
<proteinExistence type="predicted"/>
<gene>
    <name evidence="1" type="ORF">ACAOBT_LOCUS21747</name>
</gene>
<comment type="caution">
    <text evidence="1">The sequence shown here is derived from an EMBL/GenBank/DDBJ whole genome shotgun (WGS) entry which is preliminary data.</text>
</comment>
<keyword evidence="2" id="KW-1185">Reference proteome</keyword>
<dbReference type="AlphaFoldDB" id="A0A9P0LFK2"/>
<name>A0A9P0LFK2_ACAOB</name>
<protein>
    <submittedName>
        <fullName evidence="1">Uncharacterized protein</fullName>
    </submittedName>
</protein>
<accession>A0A9P0LFK2</accession>
<organism evidence="1 2">
    <name type="scientific">Acanthoscelides obtectus</name>
    <name type="common">Bean weevil</name>
    <name type="synonym">Bruchus obtectus</name>
    <dbReference type="NCBI Taxonomy" id="200917"/>
    <lineage>
        <taxon>Eukaryota</taxon>
        <taxon>Metazoa</taxon>
        <taxon>Ecdysozoa</taxon>
        <taxon>Arthropoda</taxon>
        <taxon>Hexapoda</taxon>
        <taxon>Insecta</taxon>
        <taxon>Pterygota</taxon>
        <taxon>Neoptera</taxon>
        <taxon>Endopterygota</taxon>
        <taxon>Coleoptera</taxon>
        <taxon>Polyphaga</taxon>
        <taxon>Cucujiformia</taxon>
        <taxon>Chrysomeloidea</taxon>
        <taxon>Chrysomelidae</taxon>
        <taxon>Bruchinae</taxon>
        <taxon>Bruchini</taxon>
        <taxon>Acanthoscelides</taxon>
    </lineage>
</organism>
<sequence length="132" mass="15424">TVARIRVTSTIFVFTRLLGRQQRAYGDSSDVIRIVRTCSAVARHCQPAIRKQKLYFMCAAPKAFTQFKMGSERRSSENNITFMNLYREPENLWNCFDKNHKNRDIRKASLQYIANEMSLVNTNEVTQKIKKL</sequence>